<dbReference type="EMBL" id="JACHNH010000001">
    <property type="protein sequence ID" value="MBB4764778.1"/>
    <property type="molecule type" value="Genomic_DNA"/>
</dbReference>
<accession>A0A7W7I1Z2</accession>
<dbReference type="RefSeq" id="WP_184995931.1">
    <property type="nucleotide sequence ID" value="NZ_BOMK01000003.1"/>
</dbReference>
<gene>
    <name evidence="2" type="ORF">BJ971_005334</name>
</gene>
<dbReference type="AlphaFoldDB" id="A0A7W7I1Z2"/>
<protein>
    <submittedName>
        <fullName evidence="2">Uncharacterized protein</fullName>
    </submittedName>
</protein>
<keyword evidence="1" id="KW-0732">Signal</keyword>
<organism evidence="2 3">
    <name type="scientific">Actinoplanes digitatis</name>
    <dbReference type="NCBI Taxonomy" id="1868"/>
    <lineage>
        <taxon>Bacteria</taxon>
        <taxon>Bacillati</taxon>
        <taxon>Actinomycetota</taxon>
        <taxon>Actinomycetes</taxon>
        <taxon>Micromonosporales</taxon>
        <taxon>Micromonosporaceae</taxon>
        <taxon>Actinoplanes</taxon>
    </lineage>
</organism>
<feature type="signal peptide" evidence="1">
    <location>
        <begin position="1"/>
        <end position="30"/>
    </location>
</feature>
<name>A0A7W7I1Z2_9ACTN</name>
<proteinExistence type="predicted"/>
<feature type="chain" id="PRO_5031012230" evidence="1">
    <location>
        <begin position="31"/>
        <end position="71"/>
    </location>
</feature>
<evidence type="ECO:0000313" key="2">
    <source>
        <dbReference type="EMBL" id="MBB4764778.1"/>
    </source>
</evidence>
<dbReference type="Proteomes" id="UP000578112">
    <property type="component" value="Unassembled WGS sequence"/>
</dbReference>
<comment type="caution">
    <text evidence="2">The sequence shown here is derived from an EMBL/GenBank/DDBJ whole genome shotgun (WGS) entry which is preliminary data.</text>
</comment>
<evidence type="ECO:0000313" key="3">
    <source>
        <dbReference type="Proteomes" id="UP000578112"/>
    </source>
</evidence>
<keyword evidence="3" id="KW-1185">Reference proteome</keyword>
<sequence length="71" mass="6779">MSDPRKSAHPIGRAAGALLATGAMLGAASAAGPAAPAADAPSFVLRQFNAAFTPGAVEFAGSGAAIIVSVE</sequence>
<evidence type="ECO:0000256" key="1">
    <source>
        <dbReference type="SAM" id="SignalP"/>
    </source>
</evidence>
<reference evidence="2 3" key="1">
    <citation type="submission" date="2020-08" db="EMBL/GenBank/DDBJ databases">
        <title>Sequencing the genomes of 1000 actinobacteria strains.</title>
        <authorList>
            <person name="Klenk H.-P."/>
        </authorList>
    </citation>
    <scope>NUCLEOTIDE SEQUENCE [LARGE SCALE GENOMIC DNA]</scope>
    <source>
        <strain evidence="2 3">DSM 43149</strain>
    </source>
</reference>